<evidence type="ECO:0000313" key="3">
    <source>
        <dbReference type="Proteomes" id="UP000807716"/>
    </source>
</evidence>
<name>A0A9P6PSQ9_9FUNG</name>
<dbReference type="EMBL" id="JAAAJB010000763">
    <property type="protein sequence ID" value="KAG0251330.1"/>
    <property type="molecule type" value="Genomic_DNA"/>
</dbReference>
<feature type="region of interest" description="Disordered" evidence="1">
    <location>
        <begin position="389"/>
        <end position="412"/>
    </location>
</feature>
<evidence type="ECO:0000256" key="1">
    <source>
        <dbReference type="SAM" id="MobiDB-lite"/>
    </source>
</evidence>
<dbReference type="Proteomes" id="UP000807716">
    <property type="component" value="Unassembled WGS sequence"/>
</dbReference>
<dbReference type="PANTHER" id="PTHR13318">
    <property type="entry name" value="PARTNER OF PAIRED, ISOFORM B-RELATED"/>
    <property type="match status" value="1"/>
</dbReference>
<proteinExistence type="predicted"/>
<sequence>MIAINTDVIVLILENVEDRGTLFSLLTVNSQLFPYACRALYKDPIRFFRKPHIVRGPQLKSLRSLFYLFLSLSPATDEATNLARDVLDIPRKHEPEAVHTMLDYLSFIQSVRWECILVYNEWEWRLAPLKAYAYKKGILCYTKLFQDTLTWSICGHRLGEIRELEIQPSALVRYVGMAPRLGHLRVVTVATQDSSCDDLTHTIYPDALRLIQALQKYHGMDRLLHLDFAHGGKYIQHDAVFRWDVEIAKQLQPLFPRDLIFSVLRPMDAYLSRLKSLQMGNAALDRWLDISKEYSGMSTGQILQRCRSLVKLEIDFNEGKVDDPNAFAWATDEARERAAGRLSAPAVLLEELNLRMEGPAVVSASRVLRDSMRGFSQSLVTLQVYLRSPQGGEEGGEGGGGERSEGEDLQQVPSHVEWEVMPRLQSLMLSSSIVEPLDYRLLQLCPNLLTLWISLNRRKDSRVAPPCWPRLDLPHLTDLSLSGQAIDLFDPESLNSMLKLRELNLDDDLEGLLIPWEAEGSTLSGDWKWDWNLPELEAAHLRMDLLQANFSFGVLRGCPKLRELTVECRGPRSKPPLPLQVLSVLTSPSEDIFPALQELQLIGRCNLQPDDLQALVGRALPSLLTLHMGTVSPSTTQQVVELARQHSSLDSVTLEDVLLDDVALEKLGLVQLFPYACRALYKDPLRFFRRPHIVRTPQLKSLRSLFDLFLSISPATDEATNLARDAYDIPLMHEPEAVHTMLDYLSFIQSVRWECILDYNDELWGSNLLREHAYTNGLPCANFFQDIMTWTVCGHRLGEIRELEIQPKGLGRFIEMAPRLCRLRVVTIATQDSSCDDLTDTIYPDTLRFIQALQKYHGTDRLLYLDFAHGRKYNLHDDVFRWNVEIAKQLQPLFPRDLVFPVLRPMDAYLSRLKSLQMGAKALSRWLDISKDYSDMSTGQILQRCRSLVELEIDFNEGKIDDPNMFAWAADEARERAAGRLSAPAVPLEELHLQMEEPATVTFYSALRGSMRGFSQSLVKLHVYLTSLQVGEGREAGGGGERSEGEDLQYLPVRYDEWEVMPRLKSLTLSSSIVEPLDYRLLQLYPNLKALRISLTRRKDSKVAPPCWPRIDLPHLAELSLYGQAIDLFDPESLHSMLKLRELHLRGDHDLERQLLTLQAKECPPSGDVSADISGHWTWDWNLPELEAAHLRMDLSQAKFSFGVLRGCPKLRELNVECTGPRSKPPLPLHVLSVLTNPSEDIFPALQGLLLRGRYNLQPEDLQALVGRALPSLRTLYMDTVSPSTTQQVVELARQHSTLNGVTLLRSMPLDEAELKKL</sequence>
<accession>A0A9P6PSQ9</accession>
<dbReference type="OrthoDB" id="6066220at2759"/>
<dbReference type="Gene3D" id="3.80.10.10">
    <property type="entry name" value="Ribonuclease Inhibitor"/>
    <property type="match status" value="2"/>
</dbReference>
<protein>
    <submittedName>
        <fullName evidence="2">Uncharacterized protein</fullName>
    </submittedName>
</protein>
<dbReference type="GO" id="GO:0019005">
    <property type="term" value="C:SCF ubiquitin ligase complex"/>
    <property type="evidence" value="ECO:0007669"/>
    <property type="project" value="TreeGrafter"/>
</dbReference>
<comment type="caution">
    <text evidence="2">The sequence shown here is derived from an EMBL/GenBank/DDBJ whole genome shotgun (WGS) entry which is preliminary data.</text>
</comment>
<organism evidence="2 3">
    <name type="scientific">Actinomortierella ambigua</name>
    <dbReference type="NCBI Taxonomy" id="1343610"/>
    <lineage>
        <taxon>Eukaryota</taxon>
        <taxon>Fungi</taxon>
        <taxon>Fungi incertae sedis</taxon>
        <taxon>Mucoromycota</taxon>
        <taxon>Mortierellomycotina</taxon>
        <taxon>Mortierellomycetes</taxon>
        <taxon>Mortierellales</taxon>
        <taxon>Mortierellaceae</taxon>
        <taxon>Actinomortierella</taxon>
    </lineage>
</organism>
<dbReference type="SUPFAM" id="SSF52058">
    <property type="entry name" value="L domain-like"/>
    <property type="match status" value="1"/>
</dbReference>
<evidence type="ECO:0000313" key="2">
    <source>
        <dbReference type="EMBL" id="KAG0251330.1"/>
    </source>
</evidence>
<dbReference type="GO" id="GO:0031146">
    <property type="term" value="P:SCF-dependent proteasomal ubiquitin-dependent protein catabolic process"/>
    <property type="evidence" value="ECO:0007669"/>
    <property type="project" value="TreeGrafter"/>
</dbReference>
<keyword evidence="3" id="KW-1185">Reference proteome</keyword>
<gene>
    <name evidence="2" type="ORF">DFQ27_008831</name>
</gene>
<dbReference type="InterPro" id="IPR032675">
    <property type="entry name" value="LRR_dom_sf"/>
</dbReference>
<feature type="non-terminal residue" evidence="2">
    <location>
        <position position="1"/>
    </location>
</feature>
<reference evidence="2" key="1">
    <citation type="journal article" date="2020" name="Fungal Divers.">
        <title>Resolving the Mortierellaceae phylogeny through synthesis of multi-gene phylogenetics and phylogenomics.</title>
        <authorList>
            <person name="Vandepol N."/>
            <person name="Liber J."/>
            <person name="Desiro A."/>
            <person name="Na H."/>
            <person name="Kennedy M."/>
            <person name="Barry K."/>
            <person name="Grigoriev I.V."/>
            <person name="Miller A.N."/>
            <person name="O'Donnell K."/>
            <person name="Stajich J.E."/>
            <person name="Bonito G."/>
        </authorList>
    </citation>
    <scope>NUCLEOTIDE SEQUENCE</scope>
    <source>
        <strain evidence="2">BC1065</strain>
    </source>
</reference>